<dbReference type="InterPro" id="IPR035069">
    <property type="entry name" value="TTHA1013/TTHA0281-like"/>
</dbReference>
<comment type="caution">
    <text evidence="1">The sequence shown here is derived from an EMBL/GenBank/DDBJ whole genome shotgun (WGS) entry which is preliminary data.</text>
</comment>
<dbReference type="EMBL" id="JAMXFF010000045">
    <property type="protein sequence ID" value="MCT7969202.1"/>
    <property type="molecule type" value="Genomic_DNA"/>
</dbReference>
<proteinExistence type="predicted"/>
<dbReference type="Proteomes" id="UP001525890">
    <property type="component" value="Unassembled WGS sequence"/>
</dbReference>
<dbReference type="Pfam" id="PF21748">
    <property type="entry name" value="UPF0150"/>
    <property type="match status" value="1"/>
</dbReference>
<reference evidence="1 2" key="1">
    <citation type="journal article" date="2022" name="Front. Microbiol.">
        <title>High genomic differentiation and limited gene flow indicate recent cryptic speciation within the genus Laspinema (cyanobacteria).</title>
        <authorList>
            <person name="Stanojkovic A."/>
            <person name="Skoupy S."/>
            <person name="Skaloud P."/>
            <person name="Dvorak P."/>
        </authorList>
    </citation>
    <scope>NUCLEOTIDE SEQUENCE [LARGE SCALE GENOMIC DNA]</scope>
    <source>
        <strain evidence="1 2">D2a</strain>
    </source>
</reference>
<gene>
    <name evidence="1" type="ORF">NG799_23075</name>
</gene>
<dbReference type="RefSeq" id="WP_368008675.1">
    <property type="nucleotide sequence ID" value="NZ_JAMXFF010000045.1"/>
</dbReference>
<organism evidence="1 2">
    <name type="scientific">Laspinema palackyanum D2a</name>
    <dbReference type="NCBI Taxonomy" id="2953684"/>
    <lineage>
        <taxon>Bacteria</taxon>
        <taxon>Bacillati</taxon>
        <taxon>Cyanobacteriota</taxon>
        <taxon>Cyanophyceae</taxon>
        <taxon>Oscillatoriophycideae</taxon>
        <taxon>Oscillatoriales</taxon>
        <taxon>Laspinemataceae</taxon>
        <taxon>Laspinema</taxon>
        <taxon>Laspinema palackyanum</taxon>
    </lineage>
</organism>
<accession>A0ABT2N0M4</accession>
<evidence type="ECO:0000313" key="2">
    <source>
        <dbReference type="Proteomes" id="UP001525890"/>
    </source>
</evidence>
<protein>
    <submittedName>
        <fullName evidence="1">Type II toxin-antitoxin system HicB family antitoxin</fullName>
    </submittedName>
</protein>
<dbReference type="SUPFAM" id="SSF143100">
    <property type="entry name" value="TTHA1013/TTHA0281-like"/>
    <property type="match status" value="1"/>
</dbReference>
<evidence type="ECO:0000313" key="1">
    <source>
        <dbReference type="EMBL" id="MCT7969202.1"/>
    </source>
</evidence>
<name>A0ABT2N0M4_9CYAN</name>
<dbReference type="Gene3D" id="3.30.160.250">
    <property type="match status" value="1"/>
</dbReference>
<sequence length="80" mass="9045">MLTQYIQSAMHRATYELLEDDTFYGEIPGFPGVYANAETLESCRDLLQEVLEGWIILGLRLQHNLPPIEGIDLTPPQEVA</sequence>
<keyword evidence="2" id="KW-1185">Reference proteome</keyword>
<dbReference type="InterPro" id="IPR049389">
    <property type="entry name" value="TTHA0281-like"/>
</dbReference>